<dbReference type="InterPro" id="IPR010710">
    <property type="entry name" value="DUF1289"/>
</dbReference>
<sequence length="81" mass="8857">MSIESPCILVCVLDPKTGYCFGCGRTGAEIAGWTAISSKDRRAVMDMLPARLAGVERPARRETARSRRTRERRETDAGGDA</sequence>
<evidence type="ECO:0008006" key="3">
    <source>
        <dbReference type="Google" id="ProtNLM"/>
    </source>
</evidence>
<proteinExistence type="predicted"/>
<reference evidence="2" key="1">
    <citation type="journal article" date="2015" name="Nature">
        <title>Complex archaea that bridge the gap between prokaryotes and eukaryotes.</title>
        <authorList>
            <person name="Spang A."/>
            <person name="Saw J.H."/>
            <person name="Jorgensen S.L."/>
            <person name="Zaremba-Niedzwiedzka K."/>
            <person name="Martijn J."/>
            <person name="Lind A.E."/>
            <person name="van Eijk R."/>
            <person name="Schleper C."/>
            <person name="Guy L."/>
            <person name="Ettema T.J."/>
        </authorList>
    </citation>
    <scope>NUCLEOTIDE SEQUENCE</scope>
</reference>
<protein>
    <recommendedName>
        <fullName evidence="3">DUF1289 domain-containing protein</fullName>
    </recommendedName>
</protein>
<comment type="caution">
    <text evidence="2">The sequence shown here is derived from an EMBL/GenBank/DDBJ whole genome shotgun (WGS) entry which is preliminary data.</text>
</comment>
<accession>A0A0F9WYQ0</accession>
<dbReference type="EMBL" id="LAZR01000102">
    <property type="protein sequence ID" value="KKN91591.1"/>
    <property type="molecule type" value="Genomic_DNA"/>
</dbReference>
<dbReference type="Pfam" id="PF06945">
    <property type="entry name" value="DUF1289"/>
    <property type="match status" value="1"/>
</dbReference>
<evidence type="ECO:0000313" key="2">
    <source>
        <dbReference type="EMBL" id="KKN91591.1"/>
    </source>
</evidence>
<dbReference type="PANTHER" id="PTHR35175:SF2">
    <property type="entry name" value="DUF1289 DOMAIN-CONTAINING PROTEIN"/>
    <property type="match status" value="1"/>
</dbReference>
<dbReference type="PANTHER" id="PTHR35175">
    <property type="entry name" value="DUF1289 DOMAIN-CONTAINING PROTEIN"/>
    <property type="match status" value="1"/>
</dbReference>
<gene>
    <name evidence="2" type="ORF">LCGC14_0217000</name>
</gene>
<feature type="compositionally biased region" description="Basic and acidic residues" evidence="1">
    <location>
        <begin position="57"/>
        <end position="81"/>
    </location>
</feature>
<feature type="region of interest" description="Disordered" evidence="1">
    <location>
        <begin position="55"/>
        <end position="81"/>
    </location>
</feature>
<evidence type="ECO:0000256" key="1">
    <source>
        <dbReference type="SAM" id="MobiDB-lite"/>
    </source>
</evidence>
<name>A0A0F9WYQ0_9ZZZZ</name>
<dbReference type="AlphaFoldDB" id="A0A0F9WYQ0"/>
<organism evidence="2">
    <name type="scientific">marine sediment metagenome</name>
    <dbReference type="NCBI Taxonomy" id="412755"/>
    <lineage>
        <taxon>unclassified sequences</taxon>
        <taxon>metagenomes</taxon>
        <taxon>ecological metagenomes</taxon>
    </lineage>
</organism>